<evidence type="ECO:0000256" key="1">
    <source>
        <dbReference type="SAM" id="Phobius"/>
    </source>
</evidence>
<proteinExistence type="predicted"/>
<keyword evidence="1" id="KW-1133">Transmembrane helix</keyword>
<name>A0A9N6WTK3_9VIRU</name>
<keyword evidence="1" id="KW-0472">Membrane</keyword>
<sequence length="37" mass="4287">MMTTDTLDLLGIVFLLGLFGGMVSYIVYDEIKKWFKK</sequence>
<gene>
    <name evidence="2" type="ORF">ORM20_00053</name>
</gene>
<dbReference type="EMBL" id="OX359470">
    <property type="protein sequence ID" value="CAI3971102.1"/>
    <property type="molecule type" value="Genomic_DNA"/>
</dbReference>
<keyword evidence="1" id="KW-0812">Transmembrane</keyword>
<protein>
    <submittedName>
        <fullName evidence="2">Uncharacterized protein</fullName>
    </submittedName>
</protein>
<organism evidence="2">
    <name type="scientific">Ochrobactrum phage ORM_20</name>
    <dbReference type="NCBI Taxonomy" id="2985243"/>
    <lineage>
        <taxon>Viruses</taxon>
    </lineage>
</organism>
<feature type="transmembrane region" description="Helical" evidence="1">
    <location>
        <begin position="6"/>
        <end position="28"/>
    </location>
</feature>
<reference evidence="2" key="1">
    <citation type="submission" date="2022-10" db="EMBL/GenBank/DDBJ databases">
        <authorList>
            <person name="Meaden S."/>
        </authorList>
    </citation>
    <scope>NUCLEOTIDE SEQUENCE</scope>
</reference>
<accession>A0A9N6WTK3</accession>
<evidence type="ECO:0000313" key="2">
    <source>
        <dbReference type="EMBL" id="CAI3971102.1"/>
    </source>
</evidence>